<feature type="domain" description="Methuselah N-terminal" evidence="5">
    <location>
        <begin position="306"/>
        <end position="415"/>
    </location>
</feature>
<dbReference type="AlphaFoldDB" id="A0A5B7D9Y0"/>
<gene>
    <name evidence="6" type="ORF">E2C01_010894</name>
</gene>
<dbReference type="InterPro" id="IPR010596">
    <property type="entry name" value="Methuselah_N_dom"/>
</dbReference>
<dbReference type="InterPro" id="IPR052808">
    <property type="entry name" value="GPCR_Mth-like"/>
</dbReference>
<dbReference type="GO" id="GO:0004930">
    <property type="term" value="F:G protein-coupled receptor activity"/>
    <property type="evidence" value="ECO:0007669"/>
    <property type="project" value="UniProtKB-KW"/>
</dbReference>
<reference evidence="6 7" key="1">
    <citation type="submission" date="2019-05" db="EMBL/GenBank/DDBJ databases">
        <title>Another draft genome of Portunus trituberculatus and its Hox gene families provides insights of decapod evolution.</title>
        <authorList>
            <person name="Jeong J.-H."/>
            <person name="Song I."/>
            <person name="Kim S."/>
            <person name="Choi T."/>
            <person name="Kim D."/>
            <person name="Ryu S."/>
            <person name="Kim W."/>
        </authorList>
    </citation>
    <scope>NUCLEOTIDE SEQUENCE [LARGE SCALE GENOMIC DNA]</scope>
    <source>
        <tissue evidence="6">Muscle</tissue>
    </source>
</reference>
<comment type="caution">
    <text evidence="6">The sequence shown here is derived from an EMBL/GenBank/DDBJ whole genome shotgun (WGS) entry which is preliminary data.</text>
</comment>
<dbReference type="PANTHER" id="PTHR46953">
    <property type="entry name" value="G-PROTEIN COUPLED RECEPTOR MTH-LIKE 1-RELATED"/>
    <property type="match status" value="1"/>
</dbReference>
<dbReference type="PANTHER" id="PTHR46953:SF1">
    <property type="entry name" value="G-PROTEIN COUPLED RECEPTOR MTH-LIKE 1-RELATED"/>
    <property type="match status" value="1"/>
</dbReference>
<dbReference type="InterPro" id="IPR023311">
    <property type="entry name" value="Methusela_ecto_dom_2"/>
</dbReference>
<comment type="similarity">
    <text evidence="1">Belongs to the G-protein coupled receptor 2 family. Mth subfamily.</text>
</comment>
<feature type="transmembrane region" description="Helical" evidence="4">
    <location>
        <begin position="472"/>
        <end position="491"/>
    </location>
</feature>
<dbReference type="Pfam" id="PF06652">
    <property type="entry name" value="Methuselah_N"/>
    <property type="match status" value="1"/>
</dbReference>
<keyword evidence="3" id="KW-0675">Receptor</keyword>
<dbReference type="SUPFAM" id="SSF63877">
    <property type="entry name" value="Methuselah ectodomain"/>
    <property type="match status" value="1"/>
</dbReference>
<dbReference type="Gene3D" id="2.170.180.11">
    <property type="entry name" value="Methuselah ectodomain, domain 2"/>
    <property type="match status" value="1"/>
</dbReference>
<proteinExistence type="inferred from homology"/>
<dbReference type="OrthoDB" id="6134459at2759"/>
<evidence type="ECO:0000256" key="1">
    <source>
        <dbReference type="ARBA" id="ARBA00008979"/>
    </source>
</evidence>
<sequence>MELVCVPPNRGNTVAMVVRTTLVLVAVAVLAGLPVTRGQNLTLQNELLPNPNGQHNEKTNVSHRQGYEAKYFKCRCEGNQAINGSECVDIQTKVLVRNPDTGLIQVSLTDDFVGVTVGSVNCFGDYVQMDLDFKSDPAHQFTLLPKGTLLWHQREYEHYCIDHVLNAEGVVIPSEARVCVPPPAVPRCCLGSQDGSGSLPCGDDNSEHRFSPHIMMDKTFVKWSEITTVPGRKCTQHEKEISIPLNVGKGHLSYESGAVSIVWTTPYFFKETQQEGFCVRREEGDTYVATICHEDQEAVHQNSCGDVICVRKCCPDGQVHSQGTDCLPAEHEGQLWKPNFVDTNLTNVTHSGNLTVLHGWPQCSLYLADPSINKDDKFYLMENGDLFSPSSNHRDPPTSYCVDNFLIDDDKFVTKALICFDEVNMHAEPVCTNAKHTIYPVLLLVSTAFLGITLIIYLSVPDLRGKLHGRCLISLAFAFFVAFLLMSISYLTNTPQSPGVCTTIGKDLCQCVIGEQTATPVCKIATC</sequence>
<name>A0A5B7D9Y0_PORTR</name>
<organism evidence="6 7">
    <name type="scientific">Portunus trituberculatus</name>
    <name type="common">Swimming crab</name>
    <name type="synonym">Neptunus trituberculatus</name>
    <dbReference type="NCBI Taxonomy" id="210409"/>
    <lineage>
        <taxon>Eukaryota</taxon>
        <taxon>Metazoa</taxon>
        <taxon>Ecdysozoa</taxon>
        <taxon>Arthropoda</taxon>
        <taxon>Crustacea</taxon>
        <taxon>Multicrustacea</taxon>
        <taxon>Malacostraca</taxon>
        <taxon>Eumalacostraca</taxon>
        <taxon>Eucarida</taxon>
        <taxon>Decapoda</taxon>
        <taxon>Pleocyemata</taxon>
        <taxon>Brachyura</taxon>
        <taxon>Eubrachyura</taxon>
        <taxon>Portunoidea</taxon>
        <taxon>Portunidae</taxon>
        <taxon>Portuninae</taxon>
        <taxon>Portunus</taxon>
    </lineage>
</organism>
<dbReference type="Proteomes" id="UP000324222">
    <property type="component" value="Unassembled WGS sequence"/>
</dbReference>
<evidence type="ECO:0000256" key="4">
    <source>
        <dbReference type="SAM" id="Phobius"/>
    </source>
</evidence>
<evidence type="ECO:0000256" key="3">
    <source>
        <dbReference type="ARBA" id="ARBA00023040"/>
    </source>
</evidence>
<keyword evidence="4" id="KW-0812">Transmembrane</keyword>
<keyword evidence="7" id="KW-1185">Reference proteome</keyword>
<evidence type="ECO:0000256" key="2">
    <source>
        <dbReference type="ARBA" id="ARBA00022729"/>
    </source>
</evidence>
<protein>
    <recommendedName>
        <fullName evidence="5">Methuselah N-terminal domain-containing protein</fullName>
    </recommendedName>
</protein>
<accession>A0A5B7D9Y0</accession>
<keyword evidence="3" id="KW-0297">G-protein coupled receptor</keyword>
<dbReference type="EMBL" id="VSRR010000640">
    <property type="protein sequence ID" value="MPC18023.1"/>
    <property type="molecule type" value="Genomic_DNA"/>
</dbReference>
<evidence type="ECO:0000259" key="5">
    <source>
        <dbReference type="Pfam" id="PF06652"/>
    </source>
</evidence>
<keyword evidence="4" id="KW-1133">Transmembrane helix</keyword>
<evidence type="ECO:0000313" key="6">
    <source>
        <dbReference type="EMBL" id="MPC18023.1"/>
    </source>
</evidence>
<feature type="transmembrane region" description="Helical" evidence="4">
    <location>
        <begin position="438"/>
        <end position="460"/>
    </location>
</feature>
<dbReference type="Gene3D" id="1.20.1070.10">
    <property type="entry name" value="Rhodopsin 7-helix transmembrane proteins"/>
    <property type="match status" value="1"/>
</dbReference>
<keyword evidence="4" id="KW-0472">Membrane</keyword>
<dbReference type="InterPro" id="IPR036272">
    <property type="entry name" value="Methuselah_N_sf"/>
</dbReference>
<keyword evidence="3" id="KW-0807">Transducer</keyword>
<evidence type="ECO:0000313" key="7">
    <source>
        <dbReference type="Proteomes" id="UP000324222"/>
    </source>
</evidence>
<keyword evidence="2" id="KW-0732">Signal</keyword>